<dbReference type="GO" id="GO:0016603">
    <property type="term" value="F:glutaminyl-peptide cyclotransferase activity"/>
    <property type="evidence" value="ECO:0007669"/>
    <property type="project" value="InterPro"/>
</dbReference>
<dbReference type="Gene3D" id="2.130.10.10">
    <property type="entry name" value="YVTN repeat-like/Quinoprotein amine dehydrogenase"/>
    <property type="match status" value="1"/>
</dbReference>
<name>A0A4V3USS6_9GAMM</name>
<keyword evidence="3" id="KW-1185">Reference proteome</keyword>
<proteinExistence type="predicted"/>
<dbReference type="PROSITE" id="PS51257">
    <property type="entry name" value="PROKAR_LIPOPROTEIN"/>
    <property type="match status" value="1"/>
</dbReference>
<evidence type="ECO:0000256" key="1">
    <source>
        <dbReference type="SAM" id="SignalP"/>
    </source>
</evidence>
<dbReference type="PANTHER" id="PTHR31270:SF1">
    <property type="entry name" value="GLUTAMINYL-PEPTIDE CYCLOTRANSFERASE"/>
    <property type="match status" value="1"/>
</dbReference>
<keyword evidence="2" id="KW-0808">Transferase</keyword>
<dbReference type="InterPro" id="IPR011044">
    <property type="entry name" value="Quino_amine_DH_bsu"/>
</dbReference>
<keyword evidence="1" id="KW-0732">Signal</keyword>
<evidence type="ECO:0000313" key="2">
    <source>
        <dbReference type="EMBL" id="THD07951.1"/>
    </source>
</evidence>
<evidence type="ECO:0000313" key="3">
    <source>
        <dbReference type="Proteomes" id="UP000306317"/>
    </source>
</evidence>
<comment type="caution">
    <text evidence="2">The sequence shown here is derived from an EMBL/GenBank/DDBJ whole genome shotgun (WGS) entry which is preliminary data.</text>
</comment>
<dbReference type="SUPFAM" id="SSF50969">
    <property type="entry name" value="YVTN repeat-like/Quinoprotein amine dehydrogenase"/>
    <property type="match status" value="1"/>
</dbReference>
<feature type="chain" id="PRO_5020316993" evidence="1">
    <location>
        <begin position="24"/>
        <end position="259"/>
    </location>
</feature>
<dbReference type="Pfam" id="PF05096">
    <property type="entry name" value="Glu_cyclase_2"/>
    <property type="match status" value="1"/>
</dbReference>
<dbReference type="EMBL" id="MWIO01000020">
    <property type="protein sequence ID" value="THD07951.1"/>
    <property type="molecule type" value="Genomic_DNA"/>
</dbReference>
<dbReference type="InterPro" id="IPR015943">
    <property type="entry name" value="WD40/YVTN_repeat-like_dom_sf"/>
</dbReference>
<organism evidence="2 3">
    <name type="scientific">Rhodanobacter lindaniclasticus</name>
    <dbReference type="NCBI Taxonomy" id="75310"/>
    <lineage>
        <taxon>Bacteria</taxon>
        <taxon>Pseudomonadati</taxon>
        <taxon>Pseudomonadota</taxon>
        <taxon>Gammaproteobacteria</taxon>
        <taxon>Lysobacterales</taxon>
        <taxon>Rhodanobacteraceae</taxon>
        <taxon>Rhodanobacter</taxon>
    </lineage>
</organism>
<dbReference type="InterPro" id="IPR007788">
    <property type="entry name" value="QCT"/>
</dbReference>
<dbReference type="AlphaFoldDB" id="A0A4V3USS6"/>
<accession>A0A4V3USS6</accession>
<gene>
    <name evidence="2" type="ORF">B1991_07265</name>
</gene>
<protein>
    <submittedName>
        <fullName evidence="2">Glutamine cyclotransferase</fullName>
    </submittedName>
</protein>
<feature type="signal peptide" evidence="1">
    <location>
        <begin position="1"/>
        <end position="23"/>
    </location>
</feature>
<sequence>METRMRRLLILLVLLLATTACHAAIPVYGYRIVHVYPHDTSAYTEGLFYKDGFLYESTGEKGASTVRKVQLESGKVLQRHDVPAQYFGEGIVAWNGELIQLTWQARTGFVYGLDDFKLRRTFSYPGEGWALTRDEHRIYMSDGSSVLRILDPATLARVGSITVTADGAPVTNLNELEWVDGEIYANVWLTNRIARIDPASGHVVGWIDLTGLFDVSTLPVPMNDVLNGIAWDARGKRLFVTGKHWPKLFEIELVKQPAR</sequence>
<dbReference type="PANTHER" id="PTHR31270">
    <property type="entry name" value="GLUTAMINYL-PEPTIDE CYCLOTRANSFERASE"/>
    <property type="match status" value="1"/>
</dbReference>
<dbReference type="Proteomes" id="UP000306317">
    <property type="component" value="Unassembled WGS sequence"/>
</dbReference>
<reference evidence="2 3" key="1">
    <citation type="submission" date="2017-02" db="EMBL/GenBank/DDBJ databases">
        <title>Whole genome sequencing of Rhodanobacter lindaniclasticus DSM 17932.</title>
        <authorList>
            <person name="Kumar S."/>
            <person name="Patil P."/>
            <person name="Patil P.B."/>
        </authorList>
    </citation>
    <scope>NUCLEOTIDE SEQUENCE [LARGE SCALE GENOMIC DNA]</scope>
    <source>
        <strain evidence="2 3">DSM 17932</strain>
    </source>
</reference>